<dbReference type="InterPro" id="IPR001870">
    <property type="entry name" value="B30.2/SPRY"/>
</dbReference>
<dbReference type="InterPro" id="IPR013083">
    <property type="entry name" value="Znf_RING/FYVE/PHD"/>
</dbReference>
<dbReference type="PROSITE" id="PS50089">
    <property type="entry name" value="ZF_RING_2"/>
    <property type="match status" value="1"/>
</dbReference>
<dbReference type="PROSITE" id="PS50188">
    <property type="entry name" value="B302_SPRY"/>
    <property type="match status" value="1"/>
</dbReference>
<protein>
    <submittedName>
        <fullName evidence="11">Tripartite motif-containing protein 16-like</fullName>
    </submittedName>
</protein>
<evidence type="ECO:0000256" key="4">
    <source>
        <dbReference type="ARBA" id="ARBA00022833"/>
    </source>
</evidence>
<dbReference type="InterPro" id="IPR051051">
    <property type="entry name" value="E3_ubiq-ligase_TRIM/RNF"/>
</dbReference>
<dbReference type="OrthoDB" id="6270329at2759"/>
<feature type="domain" description="RING-type" evidence="8">
    <location>
        <begin position="16"/>
        <end position="58"/>
    </location>
</feature>
<dbReference type="SMART" id="SM00184">
    <property type="entry name" value="RING"/>
    <property type="match status" value="1"/>
</dbReference>
<dbReference type="STRING" id="205130.ENSMAMP00000020629"/>
<dbReference type="Pfam" id="PF00643">
    <property type="entry name" value="zf-B_box"/>
    <property type="match status" value="1"/>
</dbReference>
<dbReference type="GO" id="GO:0008270">
    <property type="term" value="F:zinc ion binding"/>
    <property type="evidence" value="ECO:0007669"/>
    <property type="project" value="UniProtKB-KW"/>
</dbReference>
<dbReference type="InParanoid" id="A0A3Q3MI20"/>
<keyword evidence="7" id="KW-0175">Coiled coil</keyword>
<dbReference type="PROSITE" id="PS50119">
    <property type="entry name" value="ZF_BBOX"/>
    <property type="match status" value="1"/>
</dbReference>
<dbReference type="Gene3D" id="2.60.120.920">
    <property type="match status" value="1"/>
</dbReference>
<dbReference type="PANTHER" id="PTHR25465">
    <property type="entry name" value="B-BOX DOMAIN CONTAINING"/>
    <property type="match status" value="1"/>
</dbReference>
<sequence>MGSEMTLQLDPEKVCCSICLDLLQDPVTVPCGHSYCLSCIKGWDEEDQTSLYSCPQCKQTFTSRPALVKSAMFADLVETQKKSPTAAPADHCYSTAGDVACDFCRGKKLKALKSCLVCRVSYCELHIQPHYESPAFLKHKLVEPLKNLQEKFCSRHDELMKIFCRSDQQTICILCCMDEHKGHDTITTALERSQKQCELEITQQKIQKRIQDREKGVKVLQQELEALNGSADKAVEDSEKIFTELIRVLEKRCSDVEQQIRSQQEAEVSRVRKLKEKLEQEITELRAKDSELGQLSHTHDHIQFLQTYPVLSQVSEATDCPSFYLHPLQHFNDVTAAVSEARHKLLDILNEQWMKISLKVTEVDVLLPQPEPSTREEFLKYSRQITLDPNTVNPWLSLSKGNRKATVMREKQVHSSHPDRFTDWLQALSAEGLTGRSYWEVERSSGGVSVAVAYKDISRTGSESGFGNNDRSWALGCFDMSYYIRHNNIRTLLSGPQSSRVGVYLDHKAGTLSFYSVSETMTLLHRVQTTFTQPLHAGLWVYWAGDAAELCELK</sequence>
<evidence type="ECO:0000313" key="12">
    <source>
        <dbReference type="Proteomes" id="UP000261640"/>
    </source>
</evidence>
<dbReference type="SMART" id="SM00449">
    <property type="entry name" value="SPRY"/>
    <property type="match status" value="1"/>
</dbReference>
<dbReference type="InterPro" id="IPR001841">
    <property type="entry name" value="Znf_RING"/>
</dbReference>
<dbReference type="RefSeq" id="XP_026172393.1">
    <property type="nucleotide sequence ID" value="XM_026316608.1"/>
</dbReference>
<dbReference type="PROSITE" id="PS00518">
    <property type="entry name" value="ZF_RING_1"/>
    <property type="match status" value="1"/>
</dbReference>
<keyword evidence="5" id="KW-0391">Immunity</keyword>
<dbReference type="SUPFAM" id="SSF57845">
    <property type="entry name" value="B-box zinc-binding domain"/>
    <property type="match status" value="1"/>
</dbReference>
<evidence type="ECO:0000259" key="9">
    <source>
        <dbReference type="PROSITE" id="PS50119"/>
    </source>
</evidence>
<dbReference type="InterPro" id="IPR003879">
    <property type="entry name" value="Butyrophylin_SPRY"/>
</dbReference>
<dbReference type="CDD" id="cd19769">
    <property type="entry name" value="Bbox2_TRIM16-like"/>
    <property type="match status" value="1"/>
</dbReference>
<evidence type="ECO:0000256" key="2">
    <source>
        <dbReference type="ARBA" id="ARBA00022723"/>
    </source>
</evidence>
<dbReference type="SMART" id="SM00336">
    <property type="entry name" value="BBOX"/>
    <property type="match status" value="1"/>
</dbReference>
<keyword evidence="4" id="KW-0862">Zinc</keyword>
<dbReference type="Proteomes" id="UP000261640">
    <property type="component" value="Unplaced"/>
</dbReference>
<dbReference type="AlphaFoldDB" id="A0A3Q3MI20"/>
<dbReference type="Gene3D" id="3.30.40.10">
    <property type="entry name" value="Zinc/RING finger domain, C3HC4 (zinc finger)"/>
    <property type="match status" value="1"/>
</dbReference>
<dbReference type="InterPro" id="IPR006574">
    <property type="entry name" value="PRY"/>
</dbReference>
<dbReference type="Gene3D" id="3.30.160.60">
    <property type="entry name" value="Classic Zinc Finger"/>
    <property type="match status" value="1"/>
</dbReference>
<dbReference type="PANTHER" id="PTHR25465:SF5">
    <property type="entry name" value="E3 UBIQUITIN_ISG15 LIGASE TRIM25-RELATED"/>
    <property type="match status" value="1"/>
</dbReference>
<dbReference type="InterPro" id="IPR003877">
    <property type="entry name" value="SPRY_dom"/>
</dbReference>
<dbReference type="Pfam" id="PF25600">
    <property type="entry name" value="TRIM_CC"/>
    <property type="match status" value="1"/>
</dbReference>
<accession>A0A3Q3MI20</accession>
<dbReference type="FunCoup" id="A0A3Q3MI20">
    <property type="interactions" value="21"/>
</dbReference>
<reference evidence="11" key="1">
    <citation type="submission" date="2025-08" db="UniProtKB">
        <authorList>
            <consortium name="Ensembl"/>
        </authorList>
    </citation>
    <scope>IDENTIFICATION</scope>
</reference>
<dbReference type="Pfam" id="PF15227">
    <property type="entry name" value="zf-C3HC4_4"/>
    <property type="match status" value="1"/>
</dbReference>
<keyword evidence="2" id="KW-0479">Metal-binding</keyword>
<dbReference type="InterPro" id="IPR013320">
    <property type="entry name" value="ConA-like_dom_sf"/>
</dbReference>
<dbReference type="SMART" id="SM00589">
    <property type="entry name" value="PRY"/>
    <property type="match status" value="1"/>
</dbReference>
<reference evidence="11" key="2">
    <citation type="submission" date="2025-09" db="UniProtKB">
        <authorList>
            <consortium name="Ensembl"/>
        </authorList>
    </citation>
    <scope>IDENTIFICATION</scope>
</reference>
<evidence type="ECO:0000256" key="5">
    <source>
        <dbReference type="ARBA" id="ARBA00022859"/>
    </source>
</evidence>
<dbReference type="GO" id="GO:0005737">
    <property type="term" value="C:cytoplasm"/>
    <property type="evidence" value="ECO:0007669"/>
    <property type="project" value="UniProtKB-ARBA"/>
</dbReference>
<dbReference type="Ensembl" id="ENSMAMT00000021167.2">
    <property type="protein sequence ID" value="ENSMAMP00000020629.1"/>
    <property type="gene ID" value="ENSMAMG00000013899.2"/>
</dbReference>
<dbReference type="SUPFAM" id="SSF49899">
    <property type="entry name" value="Concanavalin A-like lectins/glucanases"/>
    <property type="match status" value="1"/>
</dbReference>
<keyword evidence="3 6" id="KW-0863">Zinc-finger</keyword>
<dbReference type="SUPFAM" id="SSF57850">
    <property type="entry name" value="RING/U-box"/>
    <property type="match status" value="1"/>
</dbReference>
<dbReference type="PRINTS" id="PR01407">
    <property type="entry name" value="BUTYPHLNCDUF"/>
</dbReference>
<evidence type="ECO:0000256" key="7">
    <source>
        <dbReference type="SAM" id="Coils"/>
    </source>
</evidence>
<dbReference type="Pfam" id="PF13765">
    <property type="entry name" value="PRY"/>
    <property type="match status" value="1"/>
</dbReference>
<dbReference type="InterPro" id="IPR000315">
    <property type="entry name" value="Znf_B-box"/>
</dbReference>
<keyword evidence="1" id="KW-0399">Innate immunity</keyword>
<dbReference type="GeneTree" id="ENSGT01150000286950"/>
<keyword evidence="12" id="KW-1185">Reference proteome</keyword>
<dbReference type="InterPro" id="IPR043136">
    <property type="entry name" value="B30.2/SPRY_sf"/>
</dbReference>
<feature type="coiled-coil region" evidence="7">
    <location>
        <begin position="217"/>
        <end position="295"/>
    </location>
</feature>
<evidence type="ECO:0000256" key="6">
    <source>
        <dbReference type="PROSITE-ProRule" id="PRU00024"/>
    </source>
</evidence>
<evidence type="ECO:0000313" key="11">
    <source>
        <dbReference type="Ensembl" id="ENSMAMP00000020629.1"/>
    </source>
</evidence>
<organism evidence="11 12">
    <name type="scientific">Mastacembelus armatus</name>
    <name type="common">zig-zag eel</name>
    <dbReference type="NCBI Taxonomy" id="205130"/>
    <lineage>
        <taxon>Eukaryota</taxon>
        <taxon>Metazoa</taxon>
        <taxon>Chordata</taxon>
        <taxon>Craniata</taxon>
        <taxon>Vertebrata</taxon>
        <taxon>Euteleostomi</taxon>
        <taxon>Actinopterygii</taxon>
        <taxon>Neopterygii</taxon>
        <taxon>Teleostei</taxon>
        <taxon>Neoteleostei</taxon>
        <taxon>Acanthomorphata</taxon>
        <taxon>Anabantaria</taxon>
        <taxon>Synbranchiformes</taxon>
        <taxon>Mastacembelidae</taxon>
        <taxon>Mastacembelus</taxon>
    </lineage>
</organism>
<name>A0A3Q3MI20_9TELE</name>
<dbReference type="InterPro" id="IPR058030">
    <property type="entry name" value="TRIM8/14/16/25/29/45/65_CC"/>
</dbReference>
<evidence type="ECO:0000256" key="3">
    <source>
        <dbReference type="ARBA" id="ARBA00022771"/>
    </source>
</evidence>
<evidence type="ECO:0000259" key="8">
    <source>
        <dbReference type="PROSITE" id="PS50089"/>
    </source>
</evidence>
<dbReference type="GeneID" id="113136125"/>
<evidence type="ECO:0000256" key="1">
    <source>
        <dbReference type="ARBA" id="ARBA00022588"/>
    </source>
</evidence>
<feature type="domain" description="B30.2/SPRY" evidence="10">
    <location>
        <begin position="365"/>
        <end position="554"/>
    </location>
</feature>
<feature type="domain" description="B box-type" evidence="9">
    <location>
        <begin position="148"/>
        <end position="188"/>
    </location>
</feature>
<dbReference type="Pfam" id="PF00622">
    <property type="entry name" value="SPRY"/>
    <property type="match status" value="1"/>
</dbReference>
<dbReference type="Gene3D" id="4.10.830.40">
    <property type="match status" value="1"/>
</dbReference>
<proteinExistence type="predicted"/>
<dbReference type="GO" id="GO:0045087">
    <property type="term" value="P:innate immune response"/>
    <property type="evidence" value="ECO:0007669"/>
    <property type="project" value="UniProtKB-KW"/>
</dbReference>
<dbReference type="CDD" id="cd16040">
    <property type="entry name" value="SPRY_PRY_SNTX"/>
    <property type="match status" value="1"/>
</dbReference>
<dbReference type="InterPro" id="IPR017907">
    <property type="entry name" value="Znf_RING_CS"/>
</dbReference>
<evidence type="ECO:0000259" key="10">
    <source>
        <dbReference type="PROSITE" id="PS50188"/>
    </source>
</evidence>